<keyword evidence="2 4" id="KW-0689">Ribosomal protein</keyword>
<evidence type="ECO:0000256" key="4">
    <source>
        <dbReference type="RuleBase" id="RU366057"/>
    </source>
</evidence>
<evidence type="ECO:0000256" key="1">
    <source>
        <dbReference type="ARBA" id="ARBA00009106"/>
    </source>
</evidence>
<reference evidence="5" key="1">
    <citation type="submission" date="2013-06" db="EMBL/GenBank/DDBJ databases">
        <title>Differently expressed genes of marine diatom grown under ocean acidification and different light conditions.</title>
        <authorList>
            <person name="Wang K.-J."/>
            <person name="Zhuang S.-F."/>
            <person name="Ren H.-L."/>
            <person name="Chen F.-Y."/>
            <person name="Li Y.-H."/>
            <person name="Chen R.-Y."/>
            <person name="Gao K.-S."/>
        </authorList>
    </citation>
    <scope>NUCLEOTIDE SEQUENCE</scope>
</reference>
<evidence type="ECO:0000256" key="3">
    <source>
        <dbReference type="ARBA" id="ARBA00023274"/>
    </source>
</evidence>
<evidence type="ECO:0000313" key="5">
    <source>
        <dbReference type="EMBL" id="AID23531.1"/>
    </source>
</evidence>
<dbReference type="Gene3D" id="1.10.10.10">
    <property type="entry name" value="Winged helix-like DNA-binding domain superfamily/Winged helix DNA-binding domain"/>
    <property type="match status" value="1"/>
</dbReference>
<organism evidence="5">
    <name type="scientific">Phaeodactylum tricornutum</name>
    <name type="common">Diatom</name>
    <dbReference type="NCBI Taxonomy" id="2850"/>
    <lineage>
        <taxon>Eukaryota</taxon>
        <taxon>Sar</taxon>
        <taxon>Stramenopiles</taxon>
        <taxon>Ochrophyta</taxon>
        <taxon>Bacillariophyta</taxon>
        <taxon>Bacillariophyceae</taxon>
        <taxon>Bacillariophycidae</taxon>
        <taxon>Naviculales</taxon>
        <taxon>Phaeodactylaceae</taxon>
        <taxon>Phaeodactylum</taxon>
    </lineage>
</organism>
<evidence type="ECO:0000256" key="2">
    <source>
        <dbReference type="ARBA" id="ARBA00022980"/>
    </source>
</evidence>
<protein>
    <recommendedName>
        <fullName evidence="4">40S ribosomal protein S25</fullName>
    </recommendedName>
</protein>
<dbReference type="GO" id="GO:0005840">
    <property type="term" value="C:ribosome"/>
    <property type="evidence" value="ECO:0007669"/>
    <property type="project" value="UniProtKB-KW"/>
</dbReference>
<comment type="similarity">
    <text evidence="1 4">Belongs to the eukaryotic ribosomal protein eS25 family.</text>
</comment>
<accession>A0A172E6S7</accession>
<dbReference type="AlphaFoldDB" id="A0A172E6S7"/>
<sequence>MKPITPSALVERLKINGSLARAACKHLLEEGKISKVEAHHSQQIYTRVTAV</sequence>
<keyword evidence="3 4" id="KW-0687">Ribonucleoprotein</keyword>
<dbReference type="InterPro" id="IPR004977">
    <property type="entry name" value="Ribosomal_eS25"/>
</dbReference>
<dbReference type="EMBL" id="KF302532">
    <property type="protein sequence ID" value="AID23531.1"/>
    <property type="molecule type" value="mRNA"/>
</dbReference>
<dbReference type="InterPro" id="IPR036388">
    <property type="entry name" value="WH-like_DNA-bd_sf"/>
</dbReference>
<proteinExistence type="evidence at transcript level"/>
<name>A0A172E6S7_PHATR</name>
<dbReference type="GO" id="GO:1990904">
    <property type="term" value="C:ribonucleoprotein complex"/>
    <property type="evidence" value="ECO:0007669"/>
    <property type="project" value="UniProtKB-KW"/>
</dbReference>
<dbReference type="PANTHER" id="PTHR12850">
    <property type="entry name" value="40S RIBOSOMAL PROTEIN S25"/>
    <property type="match status" value="1"/>
</dbReference>
<dbReference type="Pfam" id="PF03297">
    <property type="entry name" value="Ribosomal_S25"/>
    <property type="match status" value="1"/>
</dbReference>